<dbReference type="KEGG" id="sgrg:L0C25_01585"/>
<dbReference type="RefSeq" id="WP_271634624.1">
    <property type="nucleotide sequence ID" value="NZ_CP094970.1"/>
</dbReference>
<dbReference type="InterPro" id="IPR050490">
    <property type="entry name" value="Bact_solute-bd_prot1"/>
</dbReference>
<dbReference type="Pfam" id="PF13416">
    <property type="entry name" value="SBP_bac_8"/>
    <property type="match status" value="1"/>
</dbReference>
<dbReference type="PANTHER" id="PTHR43649">
    <property type="entry name" value="ARABINOSE-BINDING PROTEIN-RELATED"/>
    <property type="match status" value="1"/>
</dbReference>
<gene>
    <name evidence="2" type="ORF">L0C25_01585</name>
</gene>
<name>A0AA46TJV9_9ACTN</name>
<dbReference type="EMBL" id="CP094970">
    <property type="protein sequence ID" value="UYM05798.1"/>
    <property type="molecule type" value="Genomic_DNA"/>
</dbReference>
<accession>A0AA46TJV9</accession>
<evidence type="ECO:0000256" key="1">
    <source>
        <dbReference type="SAM" id="SignalP"/>
    </source>
</evidence>
<dbReference type="SUPFAM" id="SSF53850">
    <property type="entry name" value="Periplasmic binding protein-like II"/>
    <property type="match status" value="1"/>
</dbReference>
<dbReference type="PANTHER" id="PTHR43649:SF32">
    <property type="entry name" value="SUGAR BINDING SECRETED PROTEIN"/>
    <property type="match status" value="1"/>
</dbReference>
<dbReference type="Gene3D" id="3.40.190.10">
    <property type="entry name" value="Periplasmic binding protein-like II"/>
    <property type="match status" value="1"/>
</dbReference>
<dbReference type="PROSITE" id="PS51257">
    <property type="entry name" value="PROKAR_LIPOPROTEIN"/>
    <property type="match status" value="1"/>
</dbReference>
<sequence>MFSARKKRTAAIAAVLAASLVATACGGSSESDEGGKTTLSISLFGTFGYDEVGLFDAYMKQHPDIEIDYQSTQGEDKYWPALQTKLNSGSGLADIQGIEVARIAEATENQADKWSDLSDTEAARNLDLYPEWKSDAATTEDGKVIGMGTDIGPMALCYRSDLYEEAGLPSDPDELSKQIGSWDDLLALGEDYSANAPEDSAFLDSAGGLYNAIVSTESTIYYDEDGELIYDSNPAVRDAFDLAASAGESGLTAGLEQFLDASWDKGFSTGSFATIACPSWMVGYIKGKAGDDGSGKWDVMPLPGGVGGNWGGSYLAIPEVSEHQEEAADLIAWLTDAKQQAKVFSEVGNFPSNTDAMKQVADVKDEYFNDAPIGQIFSKSAQTAPTQLLGPLDGAIKNAMVQALLAVETGDVSADDAWDQAVSTVENQVG</sequence>
<feature type="chain" id="PRO_5041217059" evidence="1">
    <location>
        <begin position="25"/>
        <end position="430"/>
    </location>
</feature>
<keyword evidence="3" id="KW-1185">Reference proteome</keyword>
<protein>
    <submittedName>
        <fullName evidence="2">Extracellular solute-binding protein</fullName>
    </submittedName>
</protein>
<proteinExistence type="predicted"/>
<feature type="signal peptide" evidence="1">
    <location>
        <begin position="1"/>
        <end position="24"/>
    </location>
</feature>
<dbReference type="AlphaFoldDB" id="A0AA46TJV9"/>
<dbReference type="Proteomes" id="UP001164390">
    <property type="component" value="Chromosome"/>
</dbReference>
<organism evidence="2 3">
    <name type="scientific">Solicola gregarius</name>
    <dbReference type="NCBI Taxonomy" id="2908642"/>
    <lineage>
        <taxon>Bacteria</taxon>
        <taxon>Bacillati</taxon>
        <taxon>Actinomycetota</taxon>
        <taxon>Actinomycetes</taxon>
        <taxon>Propionibacteriales</taxon>
        <taxon>Nocardioidaceae</taxon>
        <taxon>Solicola</taxon>
    </lineage>
</organism>
<evidence type="ECO:0000313" key="2">
    <source>
        <dbReference type="EMBL" id="UYM05798.1"/>
    </source>
</evidence>
<keyword evidence="1" id="KW-0732">Signal</keyword>
<dbReference type="InterPro" id="IPR006059">
    <property type="entry name" value="SBP"/>
</dbReference>
<reference evidence="2" key="1">
    <citation type="submission" date="2022-01" db="EMBL/GenBank/DDBJ databases">
        <title>Nocardioidaceae gen. sp. A5X3R13.</title>
        <authorList>
            <person name="Lopez Marin M.A."/>
            <person name="Uhlik O."/>
        </authorList>
    </citation>
    <scope>NUCLEOTIDE SEQUENCE</scope>
    <source>
        <strain evidence="2">A5X3R13</strain>
    </source>
</reference>
<evidence type="ECO:0000313" key="3">
    <source>
        <dbReference type="Proteomes" id="UP001164390"/>
    </source>
</evidence>